<proteinExistence type="predicted"/>
<evidence type="ECO:0000313" key="3">
    <source>
        <dbReference type="Proteomes" id="UP000030671"/>
    </source>
</evidence>
<feature type="transmembrane region" description="Helical" evidence="1">
    <location>
        <begin position="30"/>
        <end position="48"/>
    </location>
</feature>
<name>W4KK79_HETIT</name>
<dbReference type="Pfam" id="PF09796">
    <property type="entry name" value="QCR10"/>
    <property type="match status" value="1"/>
</dbReference>
<keyword evidence="1" id="KW-0472">Membrane</keyword>
<keyword evidence="1" id="KW-0812">Transmembrane</keyword>
<dbReference type="GO" id="GO:0006122">
    <property type="term" value="P:mitochondrial electron transport, ubiquinol to cytochrome c"/>
    <property type="evidence" value="ECO:0007669"/>
    <property type="project" value="InterPro"/>
</dbReference>
<reference evidence="2 3" key="1">
    <citation type="journal article" date="2012" name="New Phytol.">
        <title>Insight into trade-off between wood decay and parasitism from the genome of a fungal forest pathogen.</title>
        <authorList>
            <person name="Olson A."/>
            <person name="Aerts A."/>
            <person name="Asiegbu F."/>
            <person name="Belbahri L."/>
            <person name="Bouzid O."/>
            <person name="Broberg A."/>
            <person name="Canback B."/>
            <person name="Coutinho P.M."/>
            <person name="Cullen D."/>
            <person name="Dalman K."/>
            <person name="Deflorio G."/>
            <person name="van Diepen L.T."/>
            <person name="Dunand C."/>
            <person name="Duplessis S."/>
            <person name="Durling M."/>
            <person name="Gonthier P."/>
            <person name="Grimwood J."/>
            <person name="Fossdal C.G."/>
            <person name="Hansson D."/>
            <person name="Henrissat B."/>
            <person name="Hietala A."/>
            <person name="Himmelstrand K."/>
            <person name="Hoffmeister D."/>
            <person name="Hogberg N."/>
            <person name="James T.Y."/>
            <person name="Karlsson M."/>
            <person name="Kohler A."/>
            <person name="Kues U."/>
            <person name="Lee Y.H."/>
            <person name="Lin Y.C."/>
            <person name="Lind M."/>
            <person name="Lindquist E."/>
            <person name="Lombard V."/>
            <person name="Lucas S."/>
            <person name="Lunden K."/>
            <person name="Morin E."/>
            <person name="Murat C."/>
            <person name="Park J."/>
            <person name="Raffaello T."/>
            <person name="Rouze P."/>
            <person name="Salamov A."/>
            <person name="Schmutz J."/>
            <person name="Solheim H."/>
            <person name="Stahlberg J."/>
            <person name="Velez H."/>
            <person name="de Vries R.P."/>
            <person name="Wiebenga A."/>
            <person name="Woodward S."/>
            <person name="Yakovlev I."/>
            <person name="Garbelotto M."/>
            <person name="Martin F."/>
            <person name="Grigoriev I.V."/>
            <person name="Stenlid J."/>
        </authorList>
    </citation>
    <scope>NUCLEOTIDE SEQUENCE [LARGE SCALE GENOMIC DNA]</scope>
    <source>
        <strain evidence="2 3">TC 32-1</strain>
    </source>
</reference>
<keyword evidence="1" id="KW-1133">Transmembrane helix</keyword>
<dbReference type="HOGENOM" id="CLU_152072_2_1_1"/>
<dbReference type="STRING" id="747525.W4KK79"/>
<evidence type="ECO:0000256" key="1">
    <source>
        <dbReference type="SAM" id="Phobius"/>
    </source>
</evidence>
<dbReference type="OrthoDB" id="2391627at2759"/>
<dbReference type="PANTHER" id="PTHR28254:SF1">
    <property type="entry name" value="CYTOCHROME B-C1 COMPLEX SUBUNIT 10, MITOCHONDRIAL"/>
    <property type="match status" value="1"/>
</dbReference>
<dbReference type="RefSeq" id="XP_009542560.1">
    <property type="nucleotide sequence ID" value="XM_009544265.1"/>
</dbReference>
<organism evidence="2 3">
    <name type="scientific">Heterobasidion irregulare (strain TC 32-1)</name>
    <dbReference type="NCBI Taxonomy" id="747525"/>
    <lineage>
        <taxon>Eukaryota</taxon>
        <taxon>Fungi</taxon>
        <taxon>Dikarya</taxon>
        <taxon>Basidiomycota</taxon>
        <taxon>Agaricomycotina</taxon>
        <taxon>Agaricomycetes</taxon>
        <taxon>Russulales</taxon>
        <taxon>Bondarzewiaceae</taxon>
        <taxon>Heterobasidion</taxon>
        <taxon>Heterobasidion annosum species complex</taxon>
    </lineage>
</organism>
<dbReference type="eggNOG" id="ENOG502RIW5">
    <property type="taxonomic scope" value="Eukaryota"/>
</dbReference>
<dbReference type="KEGG" id="hir:HETIRDRAFT_448752"/>
<dbReference type="AlphaFoldDB" id="W4KK79"/>
<sequence length="77" mass="8176">MARLAFHPTPATQRLGTFTLSSAKRWAGSLGFWGVGAGTAALLLLSVTPKVKNALLIKLPVIGDHYVDKTPASDKPF</sequence>
<accession>W4KK79</accession>
<dbReference type="GeneID" id="20675886"/>
<gene>
    <name evidence="2" type="ORF">HETIRDRAFT_448752</name>
</gene>
<protein>
    <submittedName>
        <fullName evidence="2">Uncharacterized protein</fullName>
    </submittedName>
</protein>
<dbReference type="Proteomes" id="UP000030671">
    <property type="component" value="Unassembled WGS sequence"/>
</dbReference>
<dbReference type="EMBL" id="KI925455">
    <property type="protein sequence ID" value="ETW85730.1"/>
    <property type="molecule type" value="Genomic_DNA"/>
</dbReference>
<dbReference type="InterPro" id="IPR019182">
    <property type="entry name" value="Cytochrome_b-c1_su10_fun"/>
</dbReference>
<dbReference type="InParanoid" id="W4KK79"/>
<dbReference type="PANTHER" id="PTHR28254">
    <property type="entry name" value="CYTOCHROME B-C1 COMPLEX SUBUNIT 10"/>
    <property type="match status" value="1"/>
</dbReference>
<dbReference type="GO" id="GO:0005739">
    <property type="term" value="C:mitochondrion"/>
    <property type="evidence" value="ECO:0007669"/>
    <property type="project" value="GOC"/>
</dbReference>
<keyword evidence="3" id="KW-1185">Reference proteome</keyword>
<evidence type="ECO:0000313" key="2">
    <source>
        <dbReference type="EMBL" id="ETW85730.1"/>
    </source>
</evidence>